<evidence type="ECO:0000256" key="1">
    <source>
        <dbReference type="SAM" id="MobiDB-lite"/>
    </source>
</evidence>
<dbReference type="AlphaFoldDB" id="A0A644ZV09"/>
<proteinExistence type="predicted"/>
<sequence>MRGDPLPGNPCVKEPEENKHRGKNAENGSHVHPEKGQGLPAGPWKGDGEDGGYEEGRHRRAPPLQCFSHIHAFTASQTTYPTAKE</sequence>
<protein>
    <submittedName>
        <fullName evidence="2">Uncharacterized protein</fullName>
    </submittedName>
</protein>
<dbReference type="EMBL" id="VSSQ01010208">
    <property type="protein sequence ID" value="MPM43721.1"/>
    <property type="molecule type" value="Genomic_DNA"/>
</dbReference>
<evidence type="ECO:0000313" key="2">
    <source>
        <dbReference type="EMBL" id="MPM43721.1"/>
    </source>
</evidence>
<name>A0A644ZV09_9ZZZZ</name>
<organism evidence="2">
    <name type="scientific">bioreactor metagenome</name>
    <dbReference type="NCBI Taxonomy" id="1076179"/>
    <lineage>
        <taxon>unclassified sequences</taxon>
        <taxon>metagenomes</taxon>
        <taxon>ecological metagenomes</taxon>
    </lineage>
</organism>
<gene>
    <name evidence="2" type="ORF">SDC9_90398</name>
</gene>
<accession>A0A644ZV09</accession>
<reference evidence="2" key="1">
    <citation type="submission" date="2019-08" db="EMBL/GenBank/DDBJ databases">
        <authorList>
            <person name="Kucharzyk K."/>
            <person name="Murdoch R.W."/>
            <person name="Higgins S."/>
            <person name="Loffler F."/>
        </authorList>
    </citation>
    <scope>NUCLEOTIDE SEQUENCE</scope>
</reference>
<comment type="caution">
    <text evidence="2">The sequence shown here is derived from an EMBL/GenBank/DDBJ whole genome shotgun (WGS) entry which is preliminary data.</text>
</comment>
<feature type="region of interest" description="Disordered" evidence="1">
    <location>
        <begin position="1"/>
        <end position="61"/>
    </location>
</feature>